<dbReference type="InterPro" id="IPR021815">
    <property type="entry name" value="TsiV"/>
</dbReference>
<comment type="caution">
    <text evidence="1">The sequence shown here is derived from an EMBL/GenBank/DDBJ whole genome shotgun (WGS) entry which is preliminary data.</text>
</comment>
<protein>
    <recommendedName>
        <fullName evidence="5">DUF3396 domain-containing protein</fullName>
    </recommendedName>
</protein>
<dbReference type="Proteomes" id="UP000198717">
    <property type="component" value="Unassembled WGS sequence"/>
</dbReference>
<reference evidence="2 3" key="1">
    <citation type="submission" date="2016-10" db="EMBL/GenBank/DDBJ databases">
        <authorList>
            <person name="Varghese N."/>
            <person name="Submissions S."/>
        </authorList>
    </citation>
    <scope>NUCLEOTIDE SEQUENCE [LARGE SCALE GENOMIC DNA]</scope>
    <source>
        <strain evidence="2 3">DSM 2260</strain>
    </source>
</reference>
<sequence>MTEHYPRLRVHARNGHLVLREGLNICFYMHRPHAAVAQHVLRALETFREAVGADVFGRYADSEGDWHPLDASGWQHVRSDLQADDWAVVRLQSGPHEESIHAFEYHGKDLQTAATEAPGAVTALGFWLPTERLEDWGPQRIRELALDLARPLPFCSGHAGLSFNGELDLVGVEQQTDAWRFRYPGLDIIDVGGLSWKLGTRLRGPSWLTFLGQPVLDELNGAMGLQTRLSAAGTTVQALDDGRAVVTLGERPEAGDMDQGDRLPAYRELARALEPWMYREEHLLGFGAEAQRRWERRFLD</sequence>
<dbReference type="Pfam" id="PF11876">
    <property type="entry name" value="TsiV"/>
    <property type="match status" value="1"/>
</dbReference>
<name>A0A511H999_9BACT</name>
<reference evidence="1 4" key="2">
    <citation type="submission" date="2019-07" db="EMBL/GenBank/DDBJ databases">
        <title>Whole genome shotgun sequence of Myxococcus virescens NBRC 100334.</title>
        <authorList>
            <person name="Hosoyama A."/>
            <person name="Uohara A."/>
            <person name="Ohji S."/>
            <person name="Ichikawa N."/>
        </authorList>
    </citation>
    <scope>NUCLEOTIDE SEQUENCE [LARGE SCALE GENOMIC DNA]</scope>
    <source>
        <strain evidence="1 4">NBRC 100334</strain>
    </source>
</reference>
<evidence type="ECO:0008006" key="5">
    <source>
        <dbReference type="Google" id="ProtNLM"/>
    </source>
</evidence>
<evidence type="ECO:0000313" key="2">
    <source>
        <dbReference type="EMBL" id="SDD80203.1"/>
    </source>
</evidence>
<accession>A0A511H999</accession>
<proteinExistence type="predicted"/>
<dbReference type="EMBL" id="FNAJ01000002">
    <property type="protein sequence ID" value="SDD80203.1"/>
    <property type="molecule type" value="Genomic_DNA"/>
</dbReference>
<evidence type="ECO:0000313" key="3">
    <source>
        <dbReference type="Proteomes" id="UP000198717"/>
    </source>
</evidence>
<gene>
    <name evidence="1" type="ORF">MVI01_18910</name>
    <name evidence="2" type="ORF">SAMN04488504_102760</name>
</gene>
<dbReference type="Proteomes" id="UP000321224">
    <property type="component" value="Unassembled WGS sequence"/>
</dbReference>
<keyword evidence="3" id="KW-1185">Reference proteome</keyword>
<organism evidence="1 4">
    <name type="scientific">Myxococcus virescens</name>
    <dbReference type="NCBI Taxonomy" id="83456"/>
    <lineage>
        <taxon>Bacteria</taxon>
        <taxon>Pseudomonadati</taxon>
        <taxon>Myxococcota</taxon>
        <taxon>Myxococcia</taxon>
        <taxon>Myxococcales</taxon>
        <taxon>Cystobacterineae</taxon>
        <taxon>Myxococcaceae</taxon>
        <taxon>Myxococcus</taxon>
    </lineage>
</organism>
<dbReference type="RefSeq" id="WP_090488669.1">
    <property type="nucleotide sequence ID" value="NZ_BJVY01000008.1"/>
</dbReference>
<evidence type="ECO:0000313" key="4">
    <source>
        <dbReference type="Proteomes" id="UP000321224"/>
    </source>
</evidence>
<dbReference type="AlphaFoldDB" id="A0A511H999"/>
<evidence type="ECO:0000313" key="1">
    <source>
        <dbReference type="EMBL" id="GEL70107.1"/>
    </source>
</evidence>
<dbReference type="EMBL" id="BJVY01000008">
    <property type="protein sequence ID" value="GEL70107.1"/>
    <property type="molecule type" value="Genomic_DNA"/>
</dbReference>